<feature type="non-terminal residue" evidence="1">
    <location>
        <position position="1"/>
    </location>
</feature>
<evidence type="ECO:0000313" key="1">
    <source>
        <dbReference type="EMBL" id="CDW43318.1"/>
    </source>
</evidence>
<dbReference type="EMBL" id="HACA01025957">
    <property type="protein sequence ID" value="CDW43318.1"/>
    <property type="molecule type" value="Transcribed_RNA"/>
</dbReference>
<organism evidence="1">
    <name type="scientific">Lepeophtheirus salmonis</name>
    <name type="common">Salmon louse</name>
    <name type="synonym">Caligus salmonis</name>
    <dbReference type="NCBI Taxonomy" id="72036"/>
    <lineage>
        <taxon>Eukaryota</taxon>
        <taxon>Metazoa</taxon>
        <taxon>Ecdysozoa</taxon>
        <taxon>Arthropoda</taxon>
        <taxon>Crustacea</taxon>
        <taxon>Multicrustacea</taxon>
        <taxon>Hexanauplia</taxon>
        <taxon>Copepoda</taxon>
        <taxon>Siphonostomatoida</taxon>
        <taxon>Caligidae</taxon>
        <taxon>Lepeophtheirus</taxon>
    </lineage>
</organism>
<reference evidence="1" key="1">
    <citation type="submission" date="2014-05" db="EMBL/GenBank/DDBJ databases">
        <authorList>
            <person name="Chronopoulou M."/>
        </authorList>
    </citation>
    <scope>NUCLEOTIDE SEQUENCE</scope>
    <source>
        <tissue evidence="1">Whole organism</tissue>
    </source>
</reference>
<dbReference type="AlphaFoldDB" id="A0A0K2UYG9"/>
<name>A0A0K2UYG9_LEPSM</name>
<protein>
    <submittedName>
        <fullName evidence="1">Uncharacterized protein</fullName>
    </submittedName>
</protein>
<sequence length="71" mass="8226">FPLGYSLKAEYVKILDTKVHLWIKSILGNSPWVFFQNRRETPGVTPAQHALLANDFWPPQRSDLNPQDYSI</sequence>
<proteinExistence type="predicted"/>
<accession>A0A0K2UYG9</accession>